<feature type="transmembrane region" description="Helical" evidence="5">
    <location>
        <begin position="123"/>
        <end position="144"/>
    </location>
</feature>
<accession>A0A497EV96</accession>
<dbReference type="PANTHER" id="PTHR43359:SF1">
    <property type="entry name" value="FORMATE HYDROGENLYASE SUBUNIT 4-RELATED"/>
    <property type="match status" value="1"/>
</dbReference>
<feature type="transmembrane region" description="Helical" evidence="5">
    <location>
        <begin position="289"/>
        <end position="309"/>
    </location>
</feature>
<gene>
    <name evidence="6" type="ORF">DRJ20_02895</name>
</gene>
<proteinExistence type="predicted"/>
<evidence type="ECO:0000256" key="3">
    <source>
        <dbReference type="ARBA" id="ARBA00022989"/>
    </source>
</evidence>
<evidence type="ECO:0000256" key="2">
    <source>
        <dbReference type="ARBA" id="ARBA00022692"/>
    </source>
</evidence>
<dbReference type="GO" id="GO:0005886">
    <property type="term" value="C:plasma membrane"/>
    <property type="evidence" value="ECO:0007669"/>
    <property type="project" value="TreeGrafter"/>
</dbReference>
<keyword evidence="3 5" id="KW-1133">Transmembrane helix</keyword>
<dbReference type="InterPro" id="IPR001694">
    <property type="entry name" value="NADH_UbQ_OxRdtase_su1/FPO"/>
</dbReference>
<name>A0A497EV96_9CREN</name>
<dbReference type="PANTHER" id="PTHR43359">
    <property type="entry name" value="FORMATE HYDROGENLYASE SUBUNIT 4"/>
    <property type="match status" value="1"/>
</dbReference>
<evidence type="ECO:0000313" key="7">
    <source>
        <dbReference type="Proteomes" id="UP000268446"/>
    </source>
</evidence>
<feature type="transmembrane region" description="Helical" evidence="5">
    <location>
        <begin position="156"/>
        <end position="176"/>
    </location>
</feature>
<evidence type="ECO:0000256" key="4">
    <source>
        <dbReference type="ARBA" id="ARBA00023136"/>
    </source>
</evidence>
<evidence type="ECO:0000256" key="1">
    <source>
        <dbReference type="ARBA" id="ARBA00004141"/>
    </source>
</evidence>
<organism evidence="6 7">
    <name type="scientific">Thermoproteota archaeon</name>
    <dbReference type="NCBI Taxonomy" id="2056631"/>
    <lineage>
        <taxon>Archaea</taxon>
        <taxon>Thermoproteota</taxon>
    </lineage>
</organism>
<dbReference type="AlphaFoldDB" id="A0A497EV96"/>
<feature type="transmembrane region" description="Helical" evidence="5">
    <location>
        <begin position="27"/>
        <end position="48"/>
    </location>
</feature>
<dbReference type="Pfam" id="PF00146">
    <property type="entry name" value="NADHdh"/>
    <property type="match status" value="1"/>
</dbReference>
<comment type="subcellular location">
    <subcellularLocation>
        <location evidence="1">Membrane</location>
        <topology evidence="1">Multi-pass membrane protein</topology>
    </subcellularLocation>
</comment>
<protein>
    <recommendedName>
        <fullName evidence="8">NADH-quinone oxidoreductase subunit H</fullName>
    </recommendedName>
</protein>
<keyword evidence="4 5" id="KW-0472">Membrane</keyword>
<evidence type="ECO:0000256" key="5">
    <source>
        <dbReference type="SAM" id="Phobius"/>
    </source>
</evidence>
<evidence type="ECO:0000313" key="6">
    <source>
        <dbReference type="EMBL" id="RLE50901.1"/>
    </source>
</evidence>
<sequence length="340" mass="37451">MDSCFCNISVNMCINGVDLMTNALSVIGGYLSLITLGFLFSWASYWSFRKLSARFQSRKGPPWYQPIADIIKLLGKELFIPKLANKTLYTLAPMLALSSILTLTFLISPGITNWIGSTSWDLIVILYLSVLFSITFIISGAASASPWGKIGASRETALILSVELPFALSLLVPSIAMSRLGILSLSLNDIIANQISGKVLNILPNWFIFRFPFAAVAMFACLLAKSYMKPFGDIPEAEQEIIAGPLTEYGGPLLGIFELARMFRFYVFSAIFVDLYLGGGGSFSFPLNVLVFLAKCFIIVVLMTLIDVINARYRISQASKWYLSTCLSLSLVDVIRALVM</sequence>
<keyword evidence="2 5" id="KW-0812">Transmembrane</keyword>
<reference evidence="6 7" key="1">
    <citation type="submission" date="2018-06" db="EMBL/GenBank/DDBJ databases">
        <title>Extensive metabolic versatility and redundancy in microbially diverse, dynamic hydrothermal sediments.</title>
        <authorList>
            <person name="Dombrowski N."/>
            <person name="Teske A."/>
            <person name="Baker B.J."/>
        </authorList>
    </citation>
    <scope>NUCLEOTIDE SEQUENCE [LARGE SCALE GENOMIC DNA]</scope>
    <source>
        <strain evidence="6">B29_G17</strain>
    </source>
</reference>
<dbReference type="EMBL" id="QMQZ01000095">
    <property type="protein sequence ID" value="RLE50901.1"/>
    <property type="molecule type" value="Genomic_DNA"/>
</dbReference>
<evidence type="ECO:0008006" key="8">
    <source>
        <dbReference type="Google" id="ProtNLM"/>
    </source>
</evidence>
<feature type="transmembrane region" description="Helical" evidence="5">
    <location>
        <begin position="88"/>
        <end position="111"/>
    </location>
</feature>
<comment type="caution">
    <text evidence="6">The sequence shown here is derived from an EMBL/GenBank/DDBJ whole genome shotgun (WGS) entry which is preliminary data.</text>
</comment>
<feature type="transmembrane region" description="Helical" evidence="5">
    <location>
        <begin position="206"/>
        <end position="224"/>
    </location>
</feature>
<dbReference type="Proteomes" id="UP000268446">
    <property type="component" value="Unassembled WGS sequence"/>
</dbReference>
<dbReference type="InterPro" id="IPR052561">
    <property type="entry name" value="ComplexI_Subunit1"/>
</dbReference>
<feature type="transmembrane region" description="Helical" evidence="5">
    <location>
        <begin position="263"/>
        <end position="283"/>
    </location>
</feature>